<keyword evidence="2" id="KW-1185">Reference proteome</keyword>
<proteinExistence type="predicted"/>
<protein>
    <recommendedName>
        <fullName evidence="3">HTH psq-type domain-containing protein</fullName>
    </recommendedName>
</protein>
<sequence>RPTLYIGETALLWGSAPLVELDRAVKEVQKRKIIRQVAREMKICRMTLKRYMEKKKIADVIKTGYKRTGLANLVFKENMETELADHIKAPAPMFHGISAMKCRELAFEYAQRNGIDTPASWIREKKAGPDWFTAFKACHHLSCRTPEATSLGRATAFNRYNMGELLVNLSKVMDR</sequence>
<name>A0A3Q3JU91_MONAL</name>
<dbReference type="Proteomes" id="UP000261600">
    <property type="component" value="Unplaced"/>
</dbReference>
<evidence type="ECO:0000313" key="2">
    <source>
        <dbReference type="Proteomes" id="UP000261600"/>
    </source>
</evidence>
<evidence type="ECO:0008006" key="3">
    <source>
        <dbReference type="Google" id="ProtNLM"/>
    </source>
</evidence>
<organism evidence="1 2">
    <name type="scientific">Monopterus albus</name>
    <name type="common">Swamp eel</name>
    <dbReference type="NCBI Taxonomy" id="43700"/>
    <lineage>
        <taxon>Eukaryota</taxon>
        <taxon>Metazoa</taxon>
        <taxon>Chordata</taxon>
        <taxon>Craniata</taxon>
        <taxon>Vertebrata</taxon>
        <taxon>Euteleostomi</taxon>
        <taxon>Actinopterygii</taxon>
        <taxon>Neopterygii</taxon>
        <taxon>Teleostei</taxon>
        <taxon>Neoteleostei</taxon>
        <taxon>Acanthomorphata</taxon>
        <taxon>Anabantaria</taxon>
        <taxon>Synbranchiformes</taxon>
        <taxon>Synbranchidae</taxon>
        <taxon>Monopterus</taxon>
    </lineage>
</organism>
<reference evidence="1" key="2">
    <citation type="submission" date="2025-09" db="UniProtKB">
        <authorList>
            <consortium name="Ensembl"/>
        </authorList>
    </citation>
    <scope>IDENTIFICATION</scope>
</reference>
<accession>A0A3Q3JU91</accession>
<reference evidence="1" key="1">
    <citation type="submission" date="2025-08" db="UniProtKB">
        <authorList>
            <consortium name="Ensembl"/>
        </authorList>
    </citation>
    <scope>IDENTIFICATION</scope>
</reference>
<dbReference type="AlphaFoldDB" id="A0A3Q3JU91"/>
<dbReference type="Ensembl" id="ENSMALT00000018990.1">
    <property type="protein sequence ID" value="ENSMALP00000018627.1"/>
    <property type="gene ID" value="ENSMALG00000012993.1"/>
</dbReference>
<evidence type="ECO:0000313" key="1">
    <source>
        <dbReference type="Ensembl" id="ENSMALP00000018627.1"/>
    </source>
</evidence>